<feature type="transmembrane region" description="Helical" evidence="6">
    <location>
        <begin position="169"/>
        <end position="189"/>
    </location>
</feature>
<reference evidence="7 8" key="1">
    <citation type="submission" date="2016-08" db="EMBL/GenBank/DDBJ databases">
        <authorList>
            <person name="Seilhamer J.J."/>
        </authorList>
    </citation>
    <scope>NUCLEOTIDE SEQUENCE [LARGE SCALE GENOMIC DNA]</scope>
    <source>
        <strain evidence="7 8">BRTC-1</strain>
    </source>
</reference>
<feature type="transmembrane region" description="Helical" evidence="6">
    <location>
        <begin position="106"/>
        <end position="129"/>
    </location>
</feature>
<dbReference type="GO" id="GO:0016020">
    <property type="term" value="C:membrane"/>
    <property type="evidence" value="ECO:0007669"/>
    <property type="project" value="UniProtKB-SubCell"/>
</dbReference>
<keyword evidence="5 6" id="KW-0472">Membrane</keyword>
<dbReference type="GO" id="GO:0022857">
    <property type="term" value="F:transmembrane transporter activity"/>
    <property type="evidence" value="ECO:0007669"/>
    <property type="project" value="InterPro"/>
</dbReference>
<dbReference type="KEGG" id="ala:BFG52_05315"/>
<dbReference type="STRING" id="1789224.BFG52_05315"/>
<dbReference type="PANTHER" id="PTHR12778">
    <property type="entry name" value="SOLUTE CARRIER FAMILY 33 ACETYL-COA TRANSPORTER -RELATED"/>
    <property type="match status" value="1"/>
</dbReference>
<feature type="transmembrane region" description="Helical" evidence="6">
    <location>
        <begin position="7"/>
        <end position="26"/>
    </location>
</feature>
<sequence length="423" mass="44670">MTNLHPGLRWLLIGLLYLSQGIPLGLAMDALPTLLKQQGASLENLIFLPFVGLPWVLKFLWASRVDNHYSTALGRRRSWLIPMQSILLLCLILVATIGIHPASSTWVITLAVIASFASATQDIATDAMASESFDTTQLSKVNAIQVAGTMVGFFIGGAGVMILSGHCGISTALLLPISIITTSLVLLILSQEKAVQPVAPSISSNRPSNMPPNDALTVRQQRHASLGRFLQRRGSTSLLLLAAFSAIAMVSSFGLGKLALLDHGWSVTQVGQLGMLGGVSTILLGCGGGALLLRFFSIRLIFIWGMLMGILAAVLWLFLLQQTQILFVAALAATMLGCFGAGCASVALMTQAMRFAQQGKQAGTDMTCVQSARDMGEMLMSSSLLSISAALGYAAGFAMGIVAAIVTIVVVVLSRQLKANDAP</sequence>
<dbReference type="EMBL" id="CP016895">
    <property type="protein sequence ID" value="AOA57827.1"/>
    <property type="molecule type" value="Genomic_DNA"/>
</dbReference>
<evidence type="ECO:0000256" key="3">
    <source>
        <dbReference type="ARBA" id="ARBA00022692"/>
    </source>
</evidence>
<dbReference type="InterPro" id="IPR036259">
    <property type="entry name" value="MFS_trans_sf"/>
</dbReference>
<keyword evidence="8" id="KW-1185">Reference proteome</keyword>
<evidence type="ECO:0000256" key="2">
    <source>
        <dbReference type="ARBA" id="ARBA00022448"/>
    </source>
</evidence>
<evidence type="ECO:0000256" key="6">
    <source>
        <dbReference type="SAM" id="Phobius"/>
    </source>
</evidence>
<feature type="transmembrane region" description="Helical" evidence="6">
    <location>
        <begin position="300"/>
        <end position="319"/>
    </location>
</feature>
<feature type="transmembrane region" description="Helical" evidence="6">
    <location>
        <begin position="325"/>
        <end position="350"/>
    </location>
</feature>
<proteinExistence type="predicted"/>
<feature type="transmembrane region" description="Helical" evidence="6">
    <location>
        <begin position="384"/>
        <end position="413"/>
    </location>
</feature>
<feature type="transmembrane region" description="Helical" evidence="6">
    <location>
        <begin position="141"/>
        <end position="163"/>
    </location>
</feature>
<dbReference type="InterPro" id="IPR004752">
    <property type="entry name" value="AmpG_permease/AT-1"/>
</dbReference>
<evidence type="ECO:0000313" key="8">
    <source>
        <dbReference type="Proteomes" id="UP000093391"/>
    </source>
</evidence>
<dbReference type="RefSeq" id="WP_067553359.1">
    <property type="nucleotide sequence ID" value="NZ_CP016895.1"/>
</dbReference>
<comment type="subcellular location">
    <subcellularLocation>
        <location evidence="1">Membrane</location>
        <topology evidence="1">Multi-pass membrane protein</topology>
    </subcellularLocation>
</comment>
<evidence type="ECO:0000256" key="1">
    <source>
        <dbReference type="ARBA" id="ARBA00004141"/>
    </source>
</evidence>
<dbReference type="Gene3D" id="1.20.1250.20">
    <property type="entry name" value="MFS general substrate transporter like domains"/>
    <property type="match status" value="1"/>
</dbReference>
<keyword evidence="3 6" id="KW-0812">Transmembrane</keyword>
<evidence type="ECO:0000313" key="7">
    <source>
        <dbReference type="EMBL" id="AOA57827.1"/>
    </source>
</evidence>
<evidence type="ECO:0000256" key="4">
    <source>
        <dbReference type="ARBA" id="ARBA00022989"/>
    </source>
</evidence>
<keyword evidence="2" id="KW-0813">Transport</keyword>
<keyword evidence="4 6" id="KW-1133">Transmembrane helix</keyword>
<accession>A0A1B2LY06</accession>
<dbReference type="PANTHER" id="PTHR12778:SF10">
    <property type="entry name" value="MAJOR FACILITATOR SUPERFAMILY DOMAIN-CONTAINING PROTEIN 3"/>
    <property type="match status" value="1"/>
</dbReference>
<gene>
    <name evidence="7" type="ORF">BFG52_05315</name>
</gene>
<dbReference type="Pfam" id="PF07690">
    <property type="entry name" value="MFS_1"/>
    <property type="match status" value="1"/>
</dbReference>
<feature type="transmembrane region" description="Helical" evidence="6">
    <location>
        <begin position="46"/>
        <end position="67"/>
    </location>
</feature>
<feature type="transmembrane region" description="Helical" evidence="6">
    <location>
        <begin position="79"/>
        <end position="100"/>
    </location>
</feature>
<evidence type="ECO:0000256" key="5">
    <source>
        <dbReference type="ARBA" id="ARBA00023136"/>
    </source>
</evidence>
<dbReference type="SUPFAM" id="SSF103473">
    <property type="entry name" value="MFS general substrate transporter"/>
    <property type="match status" value="1"/>
</dbReference>
<feature type="transmembrane region" description="Helical" evidence="6">
    <location>
        <begin position="273"/>
        <end position="293"/>
    </location>
</feature>
<protein>
    <submittedName>
        <fullName evidence="7">MFS transporter</fullName>
    </submittedName>
</protein>
<dbReference type="Proteomes" id="UP000093391">
    <property type="component" value="Chromosome"/>
</dbReference>
<dbReference type="OrthoDB" id="9787815at2"/>
<name>A0A1B2LY06_9GAMM</name>
<dbReference type="InterPro" id="IPR011701">
    <property type="entry name" value="MFS"/>
</dbReference>
<dbReference type="AlphaFoldDB" id="A0A1B2LY06"/>
<organism evidence="7 8">
    <name type="scientific">Acinetobacter larvae</name>
    <dbReference type="NCBI Taxonomy" id="1789224"/>
    <lineage>
        <taxon>Bacteria</taxon>
        <taxon>Pseudomonadati</taxon>
        <taxon>Pseudomonadota</taxon>
        <taxon>Gammaproteobacteria</taxon>
        <taxon>Moraxellales</taxon>
        <taxon>Moraxellaceae</taxon>
        <taxon>Acinetobacter</taxon>
    </lineage>
</organism>
<feature type="transmembrane region" description="Helical" evidence="6">
    <location>
        <begin position="238"/>
        <end position="261"/>
    </location>
</feature>